<comment type="similarity">
    <text evidence="1 3">Belongs to the short-chain dehydrogenases/reductases (SDR) family.</text>
</comment>
<dbReference type="Proteomes" id="UP000233781">
    <property type="component" value="Unassembled WGS sequence"/>
</dbReference>
<comment type="caution">
    <text evidence="5">The sequence shown here is derived from an EMBL/GenBank/DDBJ whole genome shotgun (WGS) entry which is preliminary data.</text>
</comment>
<dbReference type="InterPro" id="IPR057326">
    <property type="entry name" value="KR_dom"/>
</dbReference>
<evidence type="ECO:0000313" key="5">
    <source>
        <dbReference type="EMBL" id="PKW27682.1"/>
    </source>
</evidence>
<dbReference type="PANTHER" id="PTHR44196">
    <property type="entry name" value="DEHYDROGENASE/REDUCTASE SDR FAMILY MEMBER 7B"/>
    <property type="match status" value="1"/>
</dbReference>
<dbReference type="PRINTS" id="PR00081">
    <property type="entry name" value="GDHRDH"/>
</dbReference>
<evidence type="ECO:0000256" key="3">
    <source>
        <dbReference type="RuleBase" id="RU000363"/>
    </source>
</evidence>
<dbReference type="CDD" id="cd05233">
    <property type="entry name" value="SDR_c"/>
    <property type="match status" value="1"/>
</dbReference>
<dbReference type="AlphaFoldDB" id="A0A2N3YLH2"/>
<dbReference type="GO" id="GO:0016491">
    <property type="term" value="F:oxidoreductase activity"/>
    <property type="evidence" value="ECO:0007669"/>
    <property type="project" value="UniProtKB-KW"/>
</dbReference>
<dbReference type="PANTHER" id="PTHR44196:SF2">
    <property type="entry name" value="SHORT-CHAIN DEHYDROGENASE-RELATED"/>
    <property type="match status" value="1"/>
</dbReference>
<keyword evidence="6" id="KW-1185">Reference proteome</keyword>
<dbReference type="PIRSF" id="PIRSF000126">
    <property type="entry name" value="11-beta-HSD1"/>
    <property type="match status" value="1"/>
</dbReference>
<gene>
    <name evidence="5" type="ORF">ATL31_2533</name>
</gene>
<dbReference type="GO" id="GO:0016020">
    <property type="term" value="C:membrane"/>
    <property type="evidence" value="ECO:0007669"/>
    <property type="project" value="TreeGrafter"/>
</dbReference>
<dbReference type="EMBL" id="PJNE01000001">
    <property type="protein sequence ID" value="PKW27682.1"/>
    <property type="molecule type" value="Genomic_DNA"/>
</dbReference>
<evidence type="ECO:0000313" key="6">
    <source>
        <dbReference type="Proteomes" id="UP000233781"/>
    </source>
</evidence>
<dbReference type="SUPFAM" id="SSF51735">
    <property type="entry name" value="NAD(P)-binding Rossmann-fold domains"/>
    <property type="match status" value="1"/>
</dbReference>
<dbReference type="PRINTS" id="PR00080">
    <property type="entry name" value="SDRFAMILY"/>
</dbReference>
<accession>A0A2N3YLH2</accession>
<feature type="domain" description="Ketoreductase" evidence="4">
    <location>
        <begin position="2"/>
        <end position="180"/>
    </location>
</feature>
<dbReference type="Pfam" id="PF00106">
    <property type="entry name" value="adh_short"/>
    <property type="match status" value="1"/>
</dbReference>
<evidence type="ECO:0000256" key="1">
    <source>
        <dbReference type="ARBA" id="ARBA00006484"/>
    </source>
</evidence>
<sequence length="258" mass="27540">MSTALVTGASAGIGRAFALRLARQGSDLVLVARDRARLERMAAELRAQHGVQVEVLVADLSDRAQTEAVCRRLADPGRPVDLLVNNAGFGLRRSFLDNDVREEEAGLDVMVRAVLLTSHAAGRAMRERGRGAILNVSSVASFIANGTYSAEKAFVTVFSEGLASELAGTGVTVTALCPGFTRTEFHERARMRISALPEALWLDADVVVAQALADVAAGRVLSVPGAQWKVVTALVRAAPRPLVRGGAMRALDRFRRRG</sequence>
<protein>
    <recommendedName>
        <fullName evidence="4">Ketoreductase domain-containing protein</fullName>
    </recommendedName>
</protein>
<evidence type="ECO:0000256" key="2">
    <source>
        <dbReference type="ARBA" id="ARBA00023002"/>
    </source>
</evidence>
<dbReference type="InterPro" id="IPR002347">
    <property type="entry name" value="SDR_fam"/>
</dbReference>
<dbReference type="InterPro" id="IPR036291">
    <property type="entry name" value="NAD(P)-bd_dom_sf"/>
</dbReference>
<dbReference type="OrthoDB" id="9797538at2"/>
<dbReference type="Gene3D" id="3.40.50.720">
    <property type="entry name" value="NAD(P)-binding Rossmann-like Domain"/>
    <property type="match status" value="1"/>
</dbReference>
<name>A0A2N3YLH2_9MICO</name>
<keyword evidence="2" id="KW-0560">Oxidoreductase</keyword>
<dbReference type="RefSeq" id="WP_101396070.1">
    <property type="nucleotide sequence ID" value="NZ_PJNE01000001.1"/>
</dbReference>
<proteinExistence type="inferred from homology"/>
<reference evidence="5 6" key="1">
    <citation type="submission" date="2017-12" db="EMBL/GenBank/DDBJ databases">
        <title>Sequencing the genomes of 1000 Actinobacteria strains.</title>
        <authorList>
            <person name="Klenk H.-P."/>
        </authorList>
    </citation>
    <scope>NUCLEOTIDE SEQUENCE [LARGE SCALE GENOMIC DNA]</scope>
    <source>
        <strain evidence="5 6">DSM 12806</strain>
    </source>
</reference>
<dbReference type="SMART" id="SM00822">
    <property type="entry name" value="PKS_KR"/>
    <property type="match status" value="1"/>
</dbReference>
<organism evidence="5 6">
    <name type="scientific">Phycicoccus duodecadis</name>
    <dbReference type="NCBI Taxonomy" id="173053"/>
    <lineage>
        <taxon>Bacteria</taxon>
        <taxon>Bacillati</taxon>
        <taxon>Actinomycetota</taxon>
        <taxon>Actinomycetes</taxon>
        <taxon>Micrococcales</taxon>
        <taxon>Intrasporangiaceae</taxon>
        <taxon>Phycicoccus</taxon>
    </lineage>
</organism>
<evidence type="ECO:0000259" key="4">
    <source>
        <dbReference type="SMART" id="SM00822"/>
    </source>
</evidence>